<feature type="non-terminal residue" evidence="1">
    <location>
        <position position="170"/>
    </location>
</feature>
<comment type="caution">
    <text evidence="1">The sequence shown here is derived from an EMBL/GenBank/DDBJ whole genome shotgun (WGS) entry which is preliminary data.</text>
</comment>
<evidence type="ECO:0000313" key="1">
    <source>
        <dbReference type="EMBL" id="MEQ2250329.1"/>
    </source>
</evidence>
<evidence type="ECO:0000313" key="2">
    <source>
        <dbReference type="Proteomes" id="UP001482620"/>
    </source>
</evidence>
<protein>
    <submittedName>
        <fullName evidence="1">Uncharacterized protein</fullName>
    </submittedName>
</protein>
<proteinExistence type="predicted"/>
<name>A0ABV0UZP9_9TELE</name>
<sequence>MNTNAKWVKNVTVESENYCESVLETDQVLNKTIIKKLGLLLLKLEYIFNVSNTCIDELVEELHFHTASASGPGIKEIVLNTLKEHSCSFDDFVISELVKDLCQLNPFCTALGVDGPLSTQYRREQFIKEHLSLTEPVEYILDSRLEMVVDFRRTPPPYTPLTILNNTVSA</sequence>
<dbReference type="EMBL" id="JAHRIQ010091482">
    <property type="protein sequence ID" value="MEQ2250329.1"/>
    <property type="molecule type" value="Genomic_DNA"/>
</dbReference>
<keyword evidence="2" id="KW-1185">Reference proteome</keyword>
<accession>A0ABV0UZP9</accession>
<reference evidence="1 2" key="1">
    <citation type="submission" date="2021-06" db="EMBL/GenBank/DDBJ databases">
        <authorList>
            <person name="Palmer J.M."/>
        </authorList>
    </citation>
    <scope>NUCLEOTIDE SEQUENCE [LARGE SCALE GENOMIC DNA]</scope>
    <source>
        <strain evidence="2">if_2019</strain>
        <tissue evidence="1">Muscle</tissue>
    </source>
</reference>
<gene>
    <name evidence="1" type="ORF">ILYODFUR_038873</name>
</gene>
<organism evidence="1 2">
    <name type="scientific">Ilyodon furcidens</name>
    <name type="common">goldbreast splitfin</name>
    <dbReference type="NCBI Taxonomy" id="33524"/>
    <lineage>
        <taxon>Eukaryota</taxon>
        <taxon>Metazoa</taxon>
        <taxon>Chordata</taxon>
        <taxon>Craniata</taxon>
        <taxon>Vertebrata</taxon>
        <taxon>Euteleostomi</taxon>
        <taxon>Actinopterygii</taxon>
        <taxon>Neopterygii</taxon>
        <taxon>Teleostei</taxon>
        <taxon>Neoteleostei</taxon>
        <taxon>Acanthomorphata</taxon>
        <taxon>Ovalentaria</taxon>
        <taxon>Atherinomorphae</taxon>
        <taxon>Cyprinodontiformes</taxon>
        <taxon>Goodeidae</taxon>
        <taxon>Ilyodon</taxon>
    </lineage>
</organism>
<dbReference type="Proteomes" id="UP001482620">
    <property type="component" value="Unassembled WGS sequence"/>
</dbReference>